<name>A0A0D0BJN1_9AGAM</name>
<sequence length="89" mass="9561">MCSLMVALAIPVLMQTRSNSVPDIPVNCPLSYSCPSHHVVTPGESMIIIIILYPRGGDLDVLLQAGVRALLPWPILRVETGAGAVIENR</sequence>
<protein>
    <recommendedName>
        <fullName evidence="4">Secreted protein</fullName>
    </recommendedName>
</protein>
<evidence type="ECO:0008006" key="4">
    <source>
        <dbReference type="Google" id="ProtNLM"/>
    </source>
</evidence>
<proteinExistence type="predicted"/>
<keyword evidence="1" id="KW-0732">Signal</keyword>
<accession>A0A0D0BJN1</accession>
<feature type="signal peptide" evidence="1">
    <location>
        <begin position="1"/>
        <end position="20"/>
    </location>
</feature>
<dbReference type="InParanoid" id="A0A0D0BJN1"/>
<dbReference type="AlphaFoldDB" id="A0A0D0BJN1"/>
<dbReference type="EMBL" id="KN835212">
    <property type="protein sequence ID" value="KIK43438.1"/>
    <property type="molecule type" value="Genomic_DNA"/>
</dbReference>
<evidence type="ECO:0000313" key="3">
    <source>
        <dbReference type="Proteomes" id="UP000054485"/>
    </source>
</evidence>
<keyword evidence="3" id="KW-1185">Reference proteome</keyword>
<reference evidence="3" key="2">
    <citation type="submission" date="2015-01" db="EMBL/GenBank/DDBJ databases">
        <title>Evolutionary Origins and Diversification of the Mycorrhizal Mutualists.</title>
        <authorList>
            <consortium name="DOE Joint Genome Institute"/>
            <consortium name="Mycorrhizal Genomics Consortium"/>
            <person name="Kohler A."/>
            <person name="Kuo A."/>
            <person name="Nagy L.G."/>
            <person name="Floudas D."/>
            <person name="Copeland A."/>
            <person name="Barry K.W."/>
            <person name="Cichocki N."/>
            <person name="Veneault-Fourrey C."/>
            <person name="LaButti K."/>
            <person name="Lindquist E.A."/>
            <person name="Lipzen A."/>
            <person name="Lundell T."/>
            <person name="Morin E."/>
            <person name="Murat C."/>
            <person name="Riley R."/>
            <person name="Ohm R."/>
            <person name="Sun H."/>
            <person name="Tunlid A."/>
            <person name="Henrissat B."/>
            <person name="Grigoriev I.V."/>
            <person name="Hibbett D.S."/>
            <person name="Martin F."/>
        </authorList>
    </citation>
    <scope>NUCLEOTIDE SEQUENCE [LARGE SCALE GENOMIC DNA]</scope>
    <source>
        <strain evidence="3">UH-Slu-Lm8-n1</strain>
    </source>
</reference>
<feature type="chain" id="PRO_5002207368" description="Secreted protein" evidence="1">
    <location>
        <begin position="21"/>
        <end position="89"/>
    </location>
</feature>
<gene>
    <name evidence="2" type="ORF">CY34DRAFT_803782</name>
</gene>
<evidence type="ECO:0000313" key="2">
    <source>
        <dbReference type="EMBL" id="KIK43438.1"/>
    </source>
</evidence>
<dbReference type="Proteomes" id="UP000054485">
    <property type="component" value="Unassembled WGS sequence"/>
</dbReference>
<organism evidence="2 3">
    <name type="scientific">Suillus luteus UH-Slu-Lm8-n1</name>
    <dbReference type="NCBI Taxonomy" id="930992"/>
    <lineage>
        <taxon>Eukaryota</taxon>
        <taxon>Fungi</taxon>
        <taxon>Dikarya</taxon>
        <taxon>Basidiomycota</taxon>
        <taxon>Agaricomycotina</taxon>
        <taxon>Agaricomycetes</taxon>
        <taxon>Agaricomycetidae</taxon>
        <taxon>Boletales</taxon>
        <taxon>Suillineae</taxon>
        <taxon>Suillaceae</taxon>
        <taxon>Suillus</taxon>
    </lineage>
</organism>
<dbReference type="HOGENOM" id="CLU_2456282_0_0_1"/>
<reference evidence="2 3" key="1">
    <citation type="submission" date="2014-04" db="EMBL/GenBank/DDBJ databases">
        <authorList>
            <consortium name="DOE Joint Genome Institute"/>
            <person name="Kuo A."/>
            <person name="Ruytinx J."/>
            <person name="Rineau F."/>
            <person name="Colpaert J."/>
            <person name="Kohler A."/>
            <person name="Nagy L.G."/>
            <person name="Floudas D."/>
            <person name="Copeland A."/>
            <person name="Barry K.W."/>
            <person name="Cichocki N."/>
            <person name="Veneault-Fourrey C."/>
            <person name="LaButti K."/>
            <person name="Lindquist E.A."/>
            <person name="Lipzen A."/>
            <person name="Lundell T."/>
            <person name="Morin E."/>
            <person name="Murat C."/>
            <person name="Sun H."/>
            <person name="Tunlid A."/>
            <person name="Henrissat B."/>
            <person name="Grigoriev I.V."/>
            <person name="Hibbett D.S."/>
            <person name="Martin F."/>
            <person name="Nordberg H.P."/>
            <person name="Cantor M.N."/>
            <person name="Hua S.X."/>
        </authorList>
    </citation>
    <scope>NUCLEOTIDE SEQUENCE [LARGE SCALE GENOMIC DNA]</scope>
    <source>
        <strain evidence="2 3">UH-Slu-Lm8-n1</strain>
    </source>
</reference>
<evidence type="ECO:0000256" key="1">
    <source>
        <dbReference type="SAM" id="SignalP"/>
    </source>
</evidence>